<feature type="chain" id="PRO_5017255954" evidence="3">
    <location>
        <begin position="19"/>
        <end position="247"/>
    </location>
</feature>
<dbReference type="GO" id="GO:0016020">
    <property type="term" value="C:membrane"/>
    <property type="evidence" value="ECO:0007669"/>
    <property type="project" value="InterPro"/>
</dbReference>
<keyword evidence="2 3" id="KW-0732">Signal</keyword>
<evidence type="ECO:0000313" key="4">
    <source>
        <dbReference type="EMBL" id="SFM33779.1"/>
    </source>
</evidence>
<dbReference type="InterPro" id="IPR007428">
    <property type="entry name" value="MlaA"/>
</dbReference>
<dbReference type="Proteomes" id="UP000243629">
    <property type="component" value="Unassembled WGS sequence"/>
</dbReference>
<protein>
    <submittedName>
        <fullName evidence="4">Phospholipid-binding lipoprotein MlaA</fullName>
    </submittedName>
</protein>
<evidence type="ECO:0000256" key="2">
    <source>
        <dbReference type="ARBA" id="ARBA00022729"/>
    </source>
</evidence>
<dbReference type="EMBL" id="FOUI01000003">
    <property type="protein sequence ID" value="SFM33779.1"/>
    <property type="molecule type" value="Genomic_DNA"/>
</dbReference>
<dbReference type="PANTHER" id="PTHR30035">
    <property type="entry name" value="LIPOPROTEIN VACJ-RELATED"/>
    <property type="match status" value="1"/>
</dbReference>
<dbReference type="Pfam" id="PF04333">
    <property type="entry name" value="MlaA"/>
    <property type="match status" value="1"/>
</dbReference>
<dbReference type="STRING" id="1720063.SAMN05216217_103228"/>
<feature type="signal peptide" evidence="3">
    <location>
        <begin position="1"/>
        <end position="18"/>
    </location>
</feature>
<evidence type="ECO:0000256" key="3">
    <source>
        <dbReference type="SAM" id="SignalP"/>
    </source>
</evidence>
<reference evidence="5" key="1">
    <citation type="submission" date="2016-10" db="EMBL/GenBank/DDBJ databases">
        <authorList>
            <person name="Varghese N."/>
            <person name="Submissions S."/>
        </authorList>
    </citation>
    <scope>NUCLEOTIDE SEQUENCE [LARGE SCALE GENOMIC DNA]</scope>
    <source>
        <strain evidence="5">DSM 24213</strain>
    </source>
</reference>
<name>A0A1I4Q148_9GAMM</name>
<dbReference type="AlphaFoldDB" id="A0A1I4Q148"/>
<organism evidence="4 5">
    <name type="scientific">Halopseudomonas yangmingensis</name>
    <dbReference type="NCBI Taxonomy" id="1720063"/>
    <lineage>
        <taxon>Bacteria</taxon>
        <taxon>Pseudomonadati</taxon>
        <taxon>Pseudomonadota</taxon>
        <taxon>Gammaproteobacteria</taxon>
        <taxon>Pseudomonadales</taxon>
        <taxon>Pseudomonadaceae</taxon>
        <taxon>Halopseudomonas</taxon>
    </lineage>
</organism>
<dbReference type="RefSeq" id="WP_093473639.1">
    <property type="nucleotide sequence ID" value="NZ_FOUI01000003.1"/>
</dbReference>
<dbReference type="PRINTS" id="PR01805">
    <property type="entry name" value="VACJLIPOPROT"/>
</dbReference>
<sequence length="247" mass="28407">MKVKLGLLMMFLSLPALAEYRDALEGLPLDDSWSQLRFERSSLRALDVHDPLEPLNRRVYRFNSQLDRHVMVPMVRGYETVTPRFVRSGIRNLFANLADIPNLVNSLAQGKFEQGMRTTARLLFNSTLGVAGLVDVAERMGLPQESEDFGQTLGYYGVPPGPYLVLPVLGPSNVRDAGGLLADWRVDRRLDLFGQQSLYRHHPETWALYVVDLRYNTPFRYGVLDSPFEYDQIRYLYLKLRQLQIQQ</sequence>
<keyword evidence="5" id="KW-1185">Reference proteome</keyword>
<evidence type="ECO:0000256" key="1">
    <source>
        <dbReference type="ARBA" id="ARBA00010634"/>
    </source>
</evidence>
<dbReference type="PANTHER" id="PTHR30035:SF3">
    <property type="entry name" value="INTERMEMBRANE PHOSPHOLIPID TRANSPORT SYSTEM LIPOPROTEIN MLAA"/>
    <property type="match status" value="1"/>
</dbReference>
<keyword evidence="4" id="KW-0449">Lipoprotein</keyword>
<dbReference type="OrthoDB" id="9785326at2"/>
<proteinExistence type="inferred from homology"/>
<comment type="similarity">
    <text evidence="1">Belongs to the MlaA family.</text>
</comment>
<dbReference type="GO" id="GO:0120010">
    <property type="term" value="P:intermembrane phospholipid transfer"/>
    <property type="evidence" value="ECO:0007669"/>
    <property type="project" value="TreeGrafter"/>
</dbReference>
<evidence type="ECO:0000313" key="5">
    <source>
        <dbReference type="Proteomes" id="UP000243629"/>
    </source>
</evidence>
<gene>
    <name evidence="4" type="ORF">SAMN05216217_103228</name>
</gene>
<accession>A0A1I4Q148</accession>